<protein>
    <submittedName>
        <fullName evidence="1">Uncharacterized protein</fullName>
    </submittedName>
</protein>
<organism evidence="1 2">
    <name type="scientific">Candidatus Harrisonbacteria bacterium RIFOXYD1_FULL_40_9</name>
    <dbReference type="NCBI Taxonomy" id="1798412"/>
    <lineage>
        <taxon>Bacteria</taxon>
        <taxon>Candidatus Harrisoniibacteriota</taxon>
    </lineage>
</organism>
<gene>
    <name evidence="1" type="ORF">A2586_02365</name>
</gene>
<comment type="caution">
    <text evidence="1">The sequence shown here is derived from an EMBL/GenBank/DDBJ whole genome shotgun (WGS) entry which is preliminary data.</text>
</comment>
<dbReference type="AlphaFoldDB" id="A0A1G1ZY81"/>
<reference evidence="1 2" key="1">
    <citation type="journal article" date="2016" name="Nat. Commun.">
        <title>Thousands of microbial genomes shed light on interconnected biogeochemical processes in an aquifer system.</title>
        <authorList>
            <person name="Anantharaman K."/>
            <person name="Brown C.T."/>
            <person name="Hug L.A."/>
            <person name="Sharon I."/>
            <person name="Castelle C.J."/>
            <person name="Probst A.J."/>
            <person name="Thomas B.C."/>
            <person name="Singh A."/>
            <person name="Wilkins M.J."/>
            <person name="Karaoz U."/>
            <person name="Brodie E.L."/>
            <person name="Williams K.H."/>
            <person name="Hubbard S.S."/>
            <person name="Banfield J.F."/>
        </authorList>
    </citation>
    <scope>NUCLEOTIDE SEQUENCE [LARGE SCALE GENOMIC DNA]</scope>
</reference>
<dbReference type="Proteomes" id="UP000176611">
    <property type="component" value="Unassembled WGS sequence"/>
</dbReference>
<name>A0A1G1ZY81_9BACT</name>
<proteinExistence type="predicted"/>
<accession>A0A1G1ZY81</accession>
<dbReference type="EMBL" id="MHJO01000027">
    <property type="protein sequence ID" value="OGY68857.1"/>
    <property type="molecule type" value="Genomic_DNA"/>
</dbReference>
<evidence type="ECO:0000313" key="1">
    <source>
        <dbReference type="EMBL" id="OGY68857.1"/>
    </source>
</evidence>
<evidence type="ECO:0000313" key="2">
    <source>
        <dbReference type="Proteomes" id="UP000176611"/>
    </source>
</evidence>
<sequence length="140" mass="15594">MATYIKEGGVAMKDATLAQGNQVLNLILQKGVPASQLQALIESGLLSDLLDANVENVDRKKFREVIGLEKSEKEVFTHRFLIRNLSVSYEIVESLVETELGDVDILNWYIEEVTHFEGLVAGGGMMPQRNTTILVECTRK</sequence>